<accession>A0AAD3CWR1</accession>
<proteinExistence type="predicted"/>
<name>A0AAD3CWR1_9STRA</name>
<feature type="region of interest" description="Disordered" evidence="1">
    <location>
        <begin position="79"/>
        <end position="111"/>
    </location>
</feature>
<dbReference type="EMBL" id="BLLK01000046">
    <property type="protein sequence ID" value="GFH53274.1"/>
    <property type="molecule type" value="Genomic_DNA"/>
</dbReference>
<feature type="compositionally biased region" description="Basic and acidic residues" evidence="1">
    <location>
        <begin position="23"/>
        <end position="36"/>
    </location>
</feature>
<evidence type="ECO:0000313" key="3">
    <source>
        <dbReference type="Proteomes" id="UP001054902"/>
    </source>
</evidence>
<organism evidence="2 3">
    <name type="scientific">Chaetoceros tenuissimus</name>
    <dbReference type="NCBI Taxonomy" id="426638"/>
    <lineage>
        <taxon>Eukaryota</taxon>
        <taxon>Sar</taxon>
        <taxon>Stramenopiles</taxon>
        <taxon>Ochrophyta</taxon>
        <taxon>Bacillariophyta</taxon>
        <taxon>Coscinodiscophyceae</taxon>
        <taxon>Chaetocerotophycidae</taxon>
        <taxon>Chaetocerotales</taxon>
        <taxon>Chaetocerotaceae</taxon>
        <taxon>Chaetoceros</taxon>
    </lineage>
</organism>
<sequence length="418" mass="48122">MSSEEPQSVLRKSGSFVELQQLRSKESNSPGRRDKVTVINSEKLPNYSTERYYMLSEIQLKSHSVLFLKDIFPLNGDDETQESSLSYSEHEDHETDEQHEEQRDTATDSKPPLPPFVFLYLLWNQKNNTSISPETYATHVVQPAVEQILELQRENQSVSIYLVVDRLVSVENQDLSIQQEQIALSEQLIRIIASDANLGLRNKLEGVTIGLCNDARAAPGLEACMNAILVGDAERRHYPQKSTKEMSIVRNEFNSNDPSKSMIGIVTEYQEDLTPSEETDAVQNLFLHTRSFGYWGGHGHSLNFAARAQRLWRETWNQDEYQCDKDLKSVGNEYSIMQKSRRRRRGRDRHTQQKSDREDEKASLHFLSSNEIRSSTEKTADLMVYAFLAVVIAMVWRMYRDEISNILSIISELWSTFN</sequence>
<reference evidence="2 3" key="1">
    <citation type="journal article" date="2021" name="Sci. Rep.">
        <title>The genome of the diatom Chaetoceros tenuissimus carries an ancient integrated fragment of an extant virus.</title>
        <authorList>
            <person name="Hongo Y."/>
            <person name="Kimura K."/>
            <person name="Takaki Y."/>
            <person name="Yoshida Y."/>
            <person name="Baba S."/>
            <person name="Kobayashi G."/>
            <person name="Nagasaki K."/>
            <person name="Hano T."/>
            <person name="Tomaru Y."/>
        </authorList>
    </citation>
    <scope>NUCLEOTIDE SEQUENCE [LARGE SCALE GENOMIC DNA]</scope>
    <source>
        <strain evidence="2 3">NIES-3715</strain>
    </source>
</reference>
<feature type="region of interest" description="Disordered" evidence="1">
    <location>
        <begin position="338"/>
        <end position="362"/>
    </location>
</feature>
<keyword evidence="3" id="KW-1185">Reference proteome</keyword>
<gene>
    <name evidence="2" type="ORF">CTEN210_09750</name>
</gene>
<comment type="caution">
    <text evidence="2">The sequence shown here is derived from an EMBL/GenBank/DDBJ whole genome shotgun (WGS) entry which is preliminary data.</text>
</comment>
<evidence type="ECO:0000313" key="2">
    <source>
        <dbReference type="EMBL" id="GFH53274.1"/>
    </source>
</evidence>
<protein>
    <submittedName>
        <fullName evidence="2">Uncharacterized protein</fullName>
    </submittedName>
</protein>
<feature type="compositionally biased region" description="Basic residues" evidence="1">
    <location>
        <begin position="339"/>
        <end position="348"/>
    </location>
</feature>
<feature type="compositionally biased region" description="Basic and acidic residues" evidence="1">
    <location>
        <begin position="349"/>
        <end position="362"/>
    </location>
</feature>
<dbReference type="Proteomes" id="UP001054902">
    <property type="component" value="Unassembled WGS sequence"/>
</dbReference>
<dbReference type="AlphaFoldDB" id="A0AAD3CWR1"/>
<feature type="region of interest" description="Disordered" evidence="1">
    <location>
        <begin position="1"/>
        <end position="37"/>
    </location>
</feature>
<evidence type="ECO:0000256" key="1">
    <source>
        <dbReference type="SAM" id="MobiDB-lite"/>
    </source>
</evidence>